<dbReference type="EMBL" id="HACG01052474">
    <property type="protein sequence ID" value="CEK99345.1"/>
    <property type="molecule type" value="Transcribed_RNA"/>
</dbReference>
<gene>
    <name evidence="2" type="primary">ORF221048</name>
</gene>
<organism evidence="2">
    <name type="scientific">Arion vulgaris</name>
    <dbReference type="NCBI Taxonomy" id="1028688"/>
    <lineage>
        <taxon>Eukaryota</taxon>
        <taxon>Metazoa</taxon>
        <taxon>Spiralia</taxon>
        <taxon>Lophotrochozoa</taxon>
        <taxon>Mollusca</taxon>
        <taxon>Gastropoda</taxon>
        <taxon>Heterobranchia</taxon>
        <taxon>Euthyneura</taxon>
        <taxon>Panpulmonata</taxon>
        <taxon>Eupulmonata</taxon>
        <taxon>Stylommatophora</taxon>
        <taxon>Helicina</taxon>
        <taxon>Arionoidea</taxon>
        <taxon>Arionidae</taxon>
        <taxon>Arion</taxon>
    </lineage>
</organism>
<accession>A0A0B7C4G0</accession>
<feature type="non-terminal residue" evidence="2">
    <location>
        <position position="76"/>
    </location>
</feature>
<sequence>PPSHVNQRLLAQERRGNPRAPRMQMGRGRMPAPRMPNNRAVGGEDDDDVILTAVTRAPVPLNRQPRPQLGGRFVGR</sequence>
<protein>
    <submittedName>
        <fullName evidence="2">Uncharacterized protein</fullName>
    </submittedName>
</protein>
<reference evidence="2" key="1">
    <citation type="submission" date="2014-12" db="EMBL/GenBank/DDBJ databases">
        <title>Insight into the proteome of Arion vulgaris.</title>
        <authorList>
            <person name="Aradska J."/>
            <person name="Bulat T."/>
            <person name="Smidak R."/>
            <person name="Sarate P."/>
            <person name="Gangsoo J."/>
            <person name="Sialana F."/>
            <person name="Bilban M."/>
            <person name="Lubec G."/>
        </authorList>
    </citation>
    <scope>NUCLEOTIDE SEQUENCE</scope>
    <source>
        <tissue evidence="2">Skin</tissue>
    </source>
</reference>
<proteinExistence type="predicted"/>
<evidence type="ECO:0000313" key="2">
    <source>
        <dbReference type="EMBL" id="CEK99345.1"/>
    </source>
</evidence>
<feature type="region of interest" description="Disordered" evidence="1">
    <location>
        <begin position="1"/>
        <end position="76"/>
    </location>
</feature>
<feature type="non-terminal residue" evidence="2">
    <location>
        <position position="1"/>
    </location>
</feature>
<evidence type="ECO:0000256" key="1">
    <source>
        <dbReference type="SAM" id="MobiDB-lite"/>
    </source>
</evidence>
<dbReference type="AlphaFoldDB" id="A0A0B7C4G0"/>
<name>A0A0B7C4G0_9EUPU</name>